<comment type="caution">
    <text evidence="6">The sequence shown here is derived from an EMBL/GenBank/DDBJ whole genome shotgun (WGS) entry which is preliminary data.</text>
</comment>
<dbReference type="EMBL" id="AGNL01016352">
    <property type="protein sequence ID" value="EJK65123.1"/>
    <property type="molecule type" value="Genomic_DNA"/>
</dbReference>
<sequence>MTTNCDNKQINAVKIGAICFTLFIGLTTTFYAVKRAKSSVAFVLAGIYAAGQFIGVACLHLGWASDLALMHFVTDKYPVGPLICVISILVTQMASTQAKEEESAQTRTKESPADDEATMRDSLLMSQSISMREENAKRSDEHTFGMTFVVVMVVHSVFGGLVIGLQTTLHMTVINLIAFGVHKGVAGYALGLDLKKWDIEFKKIASCCIVFACSTPLGVGIGMGVLASANMKVGHIIAASFAAIAAGSFLYIAVTELNEEYRARRVGKLSVLVTAFLGVSVMSVIFPVILFPGNTTHEIMCLS</sequence>
<proteinExistence type="predicted"/>
<evidence type="ECO:0000313" key="6">
    <source>
        <dbReference type="EMBL" id="EJK65123.1"/>
    </source>
</evidence>
<feature type="transmembrane region" description="Helical" evidence="5">
    <location>
        <begin position="204"/>
        <end position="227"/>
    </location>
</feature>
<evidence type="ECO:0000256" key="1">
    <source>
        <dbReference type="ARBA" id="ARBA00004141"/>
    </source>
</evidence>
<comment type="subcellular location">
    <subcellularLocation>
        <location evidence="1">Membrane</location>
        <topology evidence="1">Multi-pass membrane protein</topology>
    </subcellularLocation>
</comment>
<dbReference type="AlphaFoldDB" id="K0SG78"/>
<dbReference type="GO" id="GO:0016020">
    <property type="term" value="C:membrane"/>
    <property type="evidence" value="ECO:0007669"/>
    <property type="project" value="UniProtKB-SubCell"/>
</dbReference>
<feature type="transmembrane region" description="Helical" evidence="5">
    <location>
        <begin position="40"/>
        <end position="65"/>
    </location>
</feature>
<feature type="transmembrane region" description="Helical" evidence="5">
    <location>
        <begin position="266"/>
        <end position="290"/>
    </location>
</feature>
<accession>K0SG78</accession>
<evidence type="ECO:0000256" key="3">
    <source>
        <dbReference type="ARBA" id="ARBA00022989"/>
    </source>
</evidence>
<gene>
    <name evidence="6" type="ORF">THAOC_14061</name>
</gene>
<evidence type="ECO:0008006" key="8">
    <source>
        <dbReference type="Google" id="ProtNLM"/>
    </source>
</evidence>
<organism evidence="6 7">
    <name type="scientific">Thalassiosira oceanica</name>
    <name type="common">Marine diatom</name>
    <dbReference type="NCBI Taxonomy" id="159749"/>
    <lineage>
        <taxon>Eukaryota</taxon>
        <taxon>Sar</taxon>
        <taxon>Stramenopiles</taxon>
        <taxon>Ochrophyta</taxon>
        <taxon>Bacillariophyta</taxon>
        <taxon>Coscinodiscophyceae</taxon>
        <taxon>Thalassiosirophycidae</taxon>
        <taxon>Thalassiosirales</taxon>
        <taxon>Thalassiosiraceae</taxon>
        <taxon>Thalassiosira</taxon>
    </lineage>
</organism>
<dbReference type="PANTHER" id="PTHR11040">
    <property type="entry name" value="ZINC/IRON TRANSPORTER"/>
    <property type="match status" value="1"/>
</dbReference>
<feature type="transmembrane region" description="Helical" evidence="5">
    <location>
        <begin position="233"/>
        <end position="254"/>
    </location>
</feature>
<reference evidence="6 7" key="1">
    <citation type="journal article" date="2012" name="Genome Biol.">
        <title>Genome and low-iron response of an oceanic diatom adapted to chronic iron limitation.</title>
        <authorList>
            <person name="Lommer M."/>
            <person name="Specht M."/>
            <person name="Roy A.S."/>
            <person name="Kraemer L."/>
            <person name="Andreson R."/>
            <person name="Gutowska M.A."/>
            <person name="Wolf J."/>
            <person name="Bergner S.V."/>
            <person name="Schilhabel M.B."/>
            <person name="Klostermeier U.C."/>
            <person name="Beiko R.G."/>
            <person name="Rosenstiel P."/>
            <person name="Hippler M."/>
            <person name="Laroche J."/>
        </authorList>
    </citation>
    <scope>NUCLEOTIDE SEQUENCE [LARGE SCALE GENOMIC DNA]</scope>
    <source>
        <strain evidence="6 7">CCMP1005</strain>
    </source>
</reference>
<dbReference type="InterPro" id="IPR003689">
    <property type="entry name" value="ZIP"/>
</dbReference>
<protein>
    <recommendedName>
        <fullName evidence="8">Zinc/iron permease</fullName>
    </recommendedName>
</protein>
<dbReference type="Pfam" id="PF02535">
    <property type="entry name" value="Zip"/>
    <property type="match status" value="1"/>
</dbReference>
<dbReference type="GO" id="GO:0005385">
    <property type="term" value="F:zinc ion transmembrane transporter activity"/>
    <property type="evidence" value="ECO:0007669"/>
    <property type="project" value="TreeGrafter"/>
</dbReference>
<feature type="transmembrane region" description="Helical" evidence="5">
    <location>
        <begin position="171"/>
        <end position="192"/>
    </location>
</feature>
<keyword evidence="4 5" id="KW-0472">Membrane</keyword>
<evidence type="ECO:0000256" key="5">
    <source>
        <dbReference type="SAM" id="Phobius"/>
    </source>
</evidence>
<dbReference type="eggNOG" id="KOG1558">
    <property type="taxonomic scope" value="Eukaryota"/>
</dbReference>
<evidence type="ECO:0000256" key="4">
    <source>
        <dbReference type="ARBA" id="ARBA00023136"/>
    </source>
</evidence>
<dbReference type="Proteomes" id="UP000266841">
    <property type="component" value="Unassembled WGS sequence"/>
</dbReference>
<evidence type="ECO:0000313" key="7">
    <source>
        <dbReference type="Proteomes" id="UP000266841"/>
    </source>
</evidence>
<evidence type="ECO:0000256" key="2">
    <source>
        <dbReference type="ARBA" id="ARBA00022692"/>
    </source>
</evidence>
<dbReference type="OrthoDB" id="448280at2759"/>
<feature type="transmembrane region" description="Helical" evidence="5">
    <location>
        <begin position="144"/>
        <end position="165"/>
    </location>
</feature>
<keyword evidence="7" id="KW-1185">Reference proteome</keyword>
<keyword evidence="3 5" id="KW-1133">Transmembrane helix</keyword>
<dbReference type="PANTHER" id="PTHR11040:SF140">
    <property type="entry name" value="ZRT (ZRT), IRT- (IRT-) LIKE PROTEIN TRANSPORTER"/>
    <property type="match status" value="1"/>
</dbReference>
<keyword evidence="2 5" id="KW-0812">Transmembrane</keyword>
<feature type="transmembrane region" description="Helical" evidence="5">
    <location>
        <begin position="12"/>
        <end position="33"/>
    </location>
</feature>
<name>K0SG78_THAOC</name>